<accession>A0ABW1LDM0</accession>
<evidence type="ECO:0000313" key="4">
    <source>
        <dbReference type="EMBL" id="MFC6041559.1"/>
    </source>
</evidence>
<sequence length="171" mass="18748">MKIDQAERILDAAAELFADHGVNAVGMGEIARAAGCSRATVYRYFEDRHALHLAFVRREARRIGVRVSVETAPLRDPTDRLTGAILTAVRLVREAPALLAWFGSADVATTAALAQSDEVIESLGFRAVGDHETAQWLVRVIVSLLIVPGRDDADEWAMVQRYVAPVILDTR</sequence>
<proteinExistence type="predicted"/>
<name>A0ABW1LDM0_9ACTN</name>
<evidence type="ECO:0000256" key="2">
    <source>
        <dbReference type="PROSITE-ProRule" id="PRU00335"/>
    </source>
</evidence>
<evidence type="ECO:0000256" key="1">
    <source>
        <dbReference type="ARBA" id="ARBA00023125"/>
    </source>
</evidence>
<organism evidence="4 5">
    <name type="scientific">Nocardioides hankookensis</name>
    <dbReference type="NCBI Taxonomy" id="443157"/>
    <lineage>
        <taxon>Bacteria</taxon>
        <taxon>Bacillati</taxon>
        <taxon>Actinomycetota</taxon>
        <taxon>Actinomycetes</taxon>
        <taxon>Propionibacteriales</taxon>
        <taxon>Nocardioidaceae</taxon>
        <taxon>Nocardioides</taxon>
    </lineage>
</organism>
<dbReference type="PANTHER" id="PTHR30055:SF200">
    <property type="entry name" value="HTH-TYPE TRANSCRIPTIONAL REPRESSOR BDCR"/>
    <property type="match status" value="1"/>
</dbReference>
<dbReference type="SUPFAM" id="SSF46689">
    <property type="entry name" value="Homeodomain-like"/>
    <property type="match status" value="1"/>
</dbReference>
<keyword evidence="5" id="KW-1185">Reference proteome</keyword>
<dbReference type="RefSeq" id="WP_379149320.1">
    <property type="nucleotide sequence ID" value="NZ_JBHSRJ010000001.1"/>
</dbReference>
<feature type="domain" description="HTH tetR-type" evidence="3">
    <location>
        <begin position="3"/>
        <end position="63"/>
    </location>
</feature>
<dbReference type="InterPro" id="IPR001647">
    <property type="entry name" value="HTH_TetR"/>
</dbReference>
<dbReference type="Pfam" id="PF00440">
    <property type="entry name" value="TetR_N"/>
    <property type="match status" value="1"/>
</dbReference>
<dbReference type="InterPro" id="IPR009057">
    <property type="entry name" value="Homeodomain-like_sf"/>
</dbReference>
<dbReference type="PANTHER" id="PTHR30055">
    <property type="entry name" value="HTH-TYPE TRANSCRIPTIONAL REGULATOR RUTR"/>
    <property type="match status" value="1"/>
</dbReference>
<dbReference type="PRINTS" id="PR00455">
    <property type="entry name" value="HTHTETR"/>
</dbReference>
<feature type="DNA-binding region" description="H-T-H motif" evidence="2">
    <location>
        <begin position="26"/>
        <end position="45"/>
    </location>
</feature>
<dbReference type="InterPro" id="IPR050109">
    <property type="entry name" value="HTH-type_TetR-like_transc_reg"/>
</dbReference>
<dbReference type="EMBL" id="JBHSRJ010000001">
    <property type="protein sequence ID" value="MFC6041559.1"/>
    <property type="molecule type" value="Genomic_DNA"/>
</dbReference>
<dbReference type="Gene3D" id="1.10.357.10">
    <property type="entry name" value="Tetracycline Repressor, domain 2"/>
    <property type="match status" value="1"/>
</dbReference>
<evidence type="ECO:0000259" key="3">
    <source>
        <dbReference type="PROSITE" id="PS50977"/>
    </source>
</evidence>
<comment type="caution">
    <text evidence="4">The sequence shown here is derived from an EMBL/GenBank/DDBJ whole genome shotgun (WGS) entry which is preliminary data.</text>
</comment>
<gene>
    <name evidence="4" type="ORF">ACFPYL_00635</name>
</gene>
<evidence type="ECO:0000313" key="5">
    <source>
        <dbReference type="Proteomes" id="UP001596135"/>
    </source>
</evidence>
<keyword evidence="1 2" id="KW-0238">DNA-binding</keyword>
<dbReference type="PROSITE" id="PS50977">
    <property type="entry name" value="HTH_TETR_2"/>
    <property type="match status" value="1"/>
</dbReference>
<reference evidence="5" key="1">
    <citation type="journal article" date="2019" name="Int. J. Syst. Evol. Microbiol.">
        <title>The Global Catalogue of Microorganisms (GCM) 10K type strain sequencing project: providing services to taxonomists for standard genome sequencing and annotation.</title>
        <authorList>
            <consortium name="The Broad Institute Genomics Platform"/>
            <consortium name="The Broad Institute Genome Sequencing Center for Infectious Disease"/>
            <person name="Wu L."/>
            <person name="Ma J."/>
        </authorList>
    </citation>
    <scope>NUCLEOTIDE SEQUENCE [LARGE SCALE GENOMIC DNA]</scope>
    <source>
        <strain evidence="5">CCUG 54522</strain>
    </source>
</reference>
<dbReference type="Proteomes" id="UP001596135">
    <property type="component" value="Unassembled WGS sequence"/>
</dbReference>
<protein>
    <submittedName>
        <fullName evidence="4">TetR/AcrR family transcriptional regulator</fullName>
    </submittedName>
</protein>